<dbReference type="GO" id="GO:0016874">
    <property type="term" value="F:ligase activity"/>
    <property type="evidence" value="ECO:0007669"/>
    <property type="project" value="UniProtKB-KW"/>
</dbReference>
<sequence>MVIVESWRQESAHQTTEHPRPLPAYRHGASQQGKNSRALLLTSGGAAVACPQCYLLTDKKEVCSCGCSTLAAHHHVASSSQTAIGWHLSGSVKKSFSDRTQEPRGVAANWEKDNVGGTRGAVGGLKRWHHLGWERGGAGK</sequence>
<comment type="caution">
    <text evidence="2">The sequence shown here is derived from an EMBL/GenBank/DDBJ whole genome shotgun (WGS) entry which is preliminary data.</text>
</comment>
<evidence type="ECO:0000256" key="1">
    <source>
        <dbReference type="SAM" id="MobiDB-lite"/>
    </source>
</evidence>
<reference evidence="2" key="1">
    <citation type="submission" date="2023-04" db="EMBL/GenBank/DDBJ databases">
        <title>Chromosome-level genome of Chaenocephalus aceratus.</title>
        <authorList>
            <person name="Park H."/>
        </authorList>
    </citation>
    <scope>NUCLEOTIDE SEQUENCE</scope>
    <source>
        <strain evidence="2">DE</strain>
        <tissue evidence="2">Muscle</tissue>
    </source>
</reference>
<feature type="region of interest" description="Disordered" evidence="1">
    <location>
        <begin position="5"/>
        <end position="29"/>
    </location>
</feature>
<name>A0AAD9CH50_DISEL</name>
<evidence type="ECO:0000313" key="3">
    <source>
        <dbReference type="Proteomes" id="UP001228049"/>
    </source>
</evidence>
<feature type="compositionally biased region" description="Basic and acidic residues" evidence="1">
    <location>
        <begin position="7"/>
        <end position="20"/>
    </location>
</feature>
<dbReference type="EMBL" id="JASDAP010000006">
    <property type="protein sequence ID" value="KAK1901663.1"/>
    <property type="molecule type" value="Genomic_DNA"/>
</dbReference>
<gene>
    <name evidence="2" type="ORF">KUDE01_004629</name>
</gene>
<protein>
    <submittedName>
        <fullName evidence="2">UDP-N-acetylmuramoylalanine--D-glutamate ligase</fullName>
    </submittedName>
</protein>
<dbReference type="AlphaFoldDB" id="A0AAD9CH50"/>
<accession>A0AAD9CH50</accession>
<proteinExistence type="predicted"/>
<evidence type="ECO:0000313" key="2">
    <source>
        <dbReference type="EMBL" id="KAK1901663.1"/>
    </source>
</evidence>
<organism evidence="2 3">
    <name type="scientific">Dissostichus eleginoides</name>
    <name type="common">Patagonian toothfish</name>
    <name type="synonym">Dissostichus amissus</name>
    <dbReference type="NCBI Taxonomy" id="100907"/>
    <lineage>
        <taxon>Eukaryota</taxon>
        <taxon>Metazoa</taxon>
        <taxon>Chordata</taxon>
        <taxon>Craniata</taxon>
        <taxon>Vertebrata</taxon>
        <taxon>Euteleostomi</taxon>
        <taxon>Actinopterygii</taxon>
        <taxon>Neopterygii</taxon>
        <taxon>Teleostei</taxon>
        <taxon>Neoteleostei</taxon>
        <taxon>Acanthomorphata</taxon>
        <taxon>Eupercaria</taxon>
        <taxon>Perciformes</taxon>
        <taxon>Notothenioidei</taxon>
        <taxon>Nototheniidae</taxon>
        <taxon>Dissostichus</taxon>
    </lineage>
</organism>
<dbReference type="Proteomes" id="UP001228049">
    <property type="component" value="Unassembled WGS sequence"/>
</dbReference>
<keyword evidence="2" id="KW-0436">Ligase</keyword>
<keyword evidence="3" id="KW-1185">Reference proteome</keyword>